<dbReference type="Pfam" id="PF07228">
    <property type="entry name" value="SpoIIE"/>
    <property type="match status" value="1"/>
</dbReference>
<accession>A0A919DR98</accession>
<sequence length="887" mass="93857">MSTPDLPKGSAPSDAPDPASSDTRNPAPHDAAGTTGPRRLPTPRGTETAGLPHPRPGDHAAGAAGQGPGELAVPEPSSPEPSSPEPSAESADVVPAQAPPAPAAGPRDTSGLGRLAATVERLHAEIRAAQAAADGRALIELAKGVLIERLQCGPTAAAQQLASLAAESGVSELELAADIINQAAHDQVAEVTEEFVRRTSGDARAAADDTPVAVRLRTAESGALASRDTQAVAESLLEHALEPLGAVAVAVWTAGPDASLTLAGHAGFPPDEAGRWHYVPPGVSTLARQALGERQAVRVTSLASAGLPSIGGALHLDGGRVAVPAGTGGRIHGILEICWADPLEPQPPQIMRQIDALAELCAHTLDNRPAPGASLAARTWSTEPADSELVNLAEGLYDPALVLTPFVRADGELADFRIHHVNSHFIDPAGRPRSAVAGAMLLEAYPMAVGGGDLFDKIAHVYATGEPFRARRFTLTSLVGQVPLDTTADISVSRHGSSVLLIWRVEDETARLANLLQHAQRLGQIGGFEENTVTGEIVWNDQLFDLYGSPRHTSPVPLEALTSHTHPDDAATVRRFLRTVLHHRRPASAAFRLARPDGVTRHMRVIAEPVLDAEHKLQAVRGAYQDISAQHWTEVALAATRDQLAHTEQQAAERNRLTLQLQHAIMPPAQAPLDSADLRVAVRYRPAESESMVGGDWYDAVVLPSQQILLCVGDVAGHGIEAATSMVVLRNAMRGLAVTGAGPAQLLSWLNTVAHYLTDRVTATAVCGLYDPERRTLRWARAGHLPPVLIRGQKATELRAVSGILLGAVSEAAYEEEELVMEPDDTLLMYTDGLVERRGESVEDSLAQLLTKARLPTTTLEQRLEGLLTHSKSDTDDDTCLIGIQVV</sequence>
<reference evidence="5" key="2">
    <citation type="submission" date="2020-09" db="EMBL/GenBank/DDBJ databases">
        <authorList>
            <person name="Sun Q."/>
            <person name="Ohkuma M."/>
        </authorList>
    </citation>
    <scope>NUCLEOTIDE SEQUENCE</scope>
    <source>
        <strain evidence="5">JCM 4784</strain>
    </source>
</reference>
<dbReference type="Pfam" id="PF08447">
    <property type="entry name" value="PAS_3"/>
    <property type="match status" value="1"/>
</dbReference>
<feature type="compositionally biased region" description="Low complexity" evidence="2">
    <location>
        <begin position="10"/>
        <end position="22"/>
    </location>
</feature>
<dbReference type="InterPro" id="IPR013655">
    <property type="entry name" value="PAS_fold_3"/>
</dbReference>
<organism evidence="5 6">
    <name type="scientific">Streptomyces longispororuber</name>
    <dbReference type="NCBI Taxonomy" id="68230"/>
    <lineage>
        <taxon>Bacteria</taxon>
        <taxon>Bacillati</taxon>
        <taxon>Actinomycetota</taxon>
        <taxon>Actinomycetes</taxon>
        <taxon>Kitasatosporales</taxon>
        <taxon>Streptomycetaceae</taxon>
        <taxon>Streptomyces</taxon>
    </lineage>
</organism>
<gene>
    <name evidence="5" type="ORF">GCM10018785_41930</name>
</gene>
<dbReference type="InterPro" id="IPR035965">
    <property type="entry name" value="PAS-like_dom_sf"/>
</dbReference>
<dbReference type="PANTHER" id="PTHR43156">
    <property type="entry name" value="STAGE II SPORULATION PROTEIN E-RELATED"/>
    <property type="match status" value="1"/>
</dbReference>
<dbReference type="GO" id="GO:0003723">
    <property type="term" value="F:RNA binding"/>
    <property type="evidence" value="ECO:0007669"/>
    <property type="project" value="InterPro"/>
</dbReference>
<dbReference type="EMBL" id="BNBT01000065">
    <property type="protein sequence ID" value="GHE69002.1"/>
    <property type="molecule type" value="Genomic_DNA"/>
</dbReference>
<dbReference type="InterPro" id="IPR005561">
    <property type="entry name" value="ANTAR"/>
</dbReference>
<evidence type="ECO:0000256" key="1">
    <source>
        <dbReference type="ARBA" id="ARBA00022801"/>
    </source>
</evidence>
<evidence type="ECO:0000259" key="4">
    <source>
        <dbReference type="PROSITE" id="PS50921"/>
    </source>
</evidence>
<dbReference type="SMART" id="SM01012">
    <property type="entry name" value="ANTAR"/>
    <property type="match status" value="1"/>
</dbReference>
<feature type="domain" description="ANTAR" evidence="4">
    <location>
        <begin position="119"/>
        <end position="180"/>
    </location>
</feature>
<evidence type="ECO:0000313" key="5">
    <source>
        <dbReference type="EMBL" id="GHE69002.1"/>
    </source>
</evidence>
<name>A0A919DR98_9ACTN</name>
<protein>
    <submittedName>
        <fullName evidence="5">Transcription antitermination regulator</fullName>
    </submittedName>
</protein>
<reference evidence="5" key="1">
    <citation type="journal article" date="2014" name="Int. J. Syst. Evol. Microbiol.">
        <title>Complete genome sequence of Corynebacterium casei LMG S-19264T (=DSM 44701T), isolated from a smear-ripened cheese.</title>
        <authorList>
            <consortium name="US DOE Joint Genome Institute (JGI-PGF)"/>
            <person name="Walter F."/>
            <person name="Albersmeier A."/>
            <person name="Kalinowski J."/>
            <person name="Ruckert C."/>
        </authorList>
    </citation>
    <scope>NUCLEOTIDE SEQUENCE</scope>
    <source>
        <strain evidence="5">JCM 4784</strain>
    </source>
</reference>
<dbReference type="Pfam" id="PF03861">
    <property type="entry name" value="ANTAR"/>
    <property type="match status" value="1"/>
</dbReference>
<dbReference type="PROSITE" id="PS50113">
    <property type="entry name" value="PAC"/>
    <property type="match status" value="1"/>
</dbReference>
<dbReference type="SUPFAM" id="SSF81606">
    <property type="entry name" value="PP2C-like"/>
    <property type="match status" value="1"/>
</dbReference>
<dbReference type="Proteomes" id="UP000608024">
    <property type="component" value="Unassembled WGS sequence"/>
</dbReference>
<dbReference type="GO" id="GO:0016791">
    <property type="term" value="F:phosphatase activity"/>
    <property type="evidence" value="ECO:0007669"/>
    <property type="project" value="TreeGrafter"/>
</dbReference>
<dbReference type="Gene3D" id="1.10.10.10">
    <property type="entry name" value="Winged helix-like DNA-binding domain superfamily/Winged helix DNA-binding domain"/>
    <property type="match status" value="1"/>
</dbReference>
<dbReference type="Gene3D" id="3.30.450.20">
    <property type="entry name" value="PAS domain"/>
    <property type="match status" value="1"/>
</dbReference>
<dbReference type="SMART" id="SM00331">
    <property type="entry name" value="PP2C_SIG"/>
    <property type="match status" value="1"/>
</dbReference>
<dbReference type="InterPro" id="IPR036388">
    <property type="entry name" value="WH-like_DNA-bd_sf"/>
</dbReference>
<dbReference type="RefSeq" id="WP_229925792.1">
    <property type="nucleotide sequence ID" value="NZ_BNBT01000065.1"/>
</dbReference>
<dbReference type="AlphaFoldDB" id="A0A919DR98"/>
<comment type="caution">
    <text evidence="5">The sequence shown here is derived from an EMBL/GenBank/DDBJ whole genome shotgun (WGS) entry which is preliminary data.</text>
</comment>
<dbReference type="InterPro" id="IPR036457">
    <property type="entry name" value="PPM-type-like_dom_sf"/>
</dbReference>
<evidence type="ECO:0000259" key="3">
    <source>
        <dbReference type="PROSITE" id="PS50113"/>
    </source>
</evidence>
<dbReference type="PROSITE" id="PS50921">
    <property type="entry name" value="ANTAR"/>
    <property type="match status" value="1"/>
</dbReference>
<dbReference type="InterPro" id="IPR000700">
    <property type="entry name" value="PAS-assoc_C"/>
</dbReference>
<dbReference type="InterPro" id="IPR052016">
    <property type="entry name" value="Bact_Sigma-Reg"/>
</dbReference>
<keyword evidence="1" id="KW-0378">Hydrolase</keyword>
<dbReference type="InterPro" id="IPR001932">
    <property type="entry name" value="PPM-type_phosphatase-like_dom"/>
</dbReference>
<dbReference type="SUPFAM" id="SSF55785">
    <property type="entry name" value="PYP-like sensor domain (PAS domain)"/>
    <property type="match status" value="1"/>
</dbReference>
<proteinExistence type="predicted"/>
<dbReference type="SUPFAM" id="SSF55781">
    <property type="entry name" value="GAF domain-like"/>
    <property type="match status" value="1"/>
</dbReference>
<evidence type="ECO:0000313" key="6">
    <source>
        <dbReference type="Proteomes" id="UP000608024"/>
    </source>
</evidence>
<keyword evidence="6" id="KW-1185">Reference proteome</keyword>
<feature type="region of interest" description="Disordered" evidence="2">
    <location>
        <begin position="1"/>
        <end position="111"/>
    </location>
</feature>
<dbReference type="Gene3D" id="3.60.40.10">
    <property type="entry name" value="PPM-type phosphatase domain"/>
    <property type="match status" value="1"/>
</dbReference>
<feature type="domain" description="PAC" evidence="3">
    <location>
        <begin position="587"/>
        <end position="639"/>
    </location>
</feature>
<dbReference type="InterPro" id="IPR000014">
    <property type="entry name" value="PAS"/>
</dbReference>
<evidence type="ECO:0000256" key="2">
    <source>
        <dbReference type="SAM" id="MobiDB-lite"/>
    </source>
</evidence>
<dbReference type="CDD" id="cd00130">
    <property type="entry name" value="PAS"/>
    <property type="match status" value="1"/>
</dbReference>
<dbReference type="PANTHER" id="PTHR43156:SF2">
    <property type="entry name" value="STAGE II SPORULATION PROTEIN E"/>
    <property type="match status" value="1"/>
</dbReference>